<dbReference type="InterPro" id="IPR025227">
    <property type="entry name" value="DUF4169"/>
</dbReference>
<feature type="region of interest" description="Disordered" evidence="1">
    <location>
        <begin position="64"/>
        <end position="83"/>
    </location>
</feature>
<keyword evidence="3" id="KW-1185">Reference proteome</keyword>
<evidence type="ECO:0000256" key="1">
    <source>
        <dbReference type="SAM" id="MobiDB-lite"/>
    </source>
</evidence>
<comment type="caution">
    <text evidence="2">The sequence shown here is derived from an EMBL/GenBank/DDBJ whole genome shotgun (WGS) entry which is preliminary data.</text>
</comment>
<organism evidence="2 3">
    <name type="scientific">Devosia epidermidihirudinis</name>
    <dbReference type="NCBI Taxonomy" id="1293439"/>
    <lineage>
        <taxon>Bacteria</taxon>
        <taxon>Pseudomonadati</taxon>
        <taxon>Pseudomonadota</taxon>
        <taxon>Alphaproteobacteria</taxon>
        <taxon>Hyphomicrobiales</taxon>
        <taxon>Devosiaceae</taxon>
        <taxon>Devosia</taxon>
    </lineage>
</organism>
<accession>A0A0F5QEU6</accession>
<proteinExistence type="predicted"/>
<gene>
    <name evidence="2" type="ORF">WH87_03205</name>
</gene>
<dbReference type="Pfam" id="PF13770">
    <property type="entry name" value="DUF4169"/>
    <property type="match status" value="1"/>
</dbReference>
<dbReference type="STRING" id="1293439.WH87_03205"/>
<dbReference type="AlphaFoldDB" id="A0A0F5QEU6"/>
<dbReference type="EMBL" id="LANJ01000011">
    <property type="protein sequence ID" value="KKC39251.1"/>
    <property type="molecule type" value="Genomic_DNA"/>
</dbReference>
<name>A0A0F5QEU6_9HYPH</name>
<evidence type="ECO:0000313" key="2">
    <source>
        <dbReference type="EMBL" id="KKC39251.1"/>
    </source>
</evidence>
<evidence type="ECO:0000313" key="3">
    <source>
        <dbReference type="Proteomes" id="UP000033411"/>
    </source>
</evidence>
<reference evidence="2 3" key="1">
    <citation type="submission" date="2015-03" db="EMBL/GenBank/DDBJ databases">
        <authorList>
            <person name="Lepp D."/>
            <person name="Hassan Y.I."/>
            <person name="Li X.-Z."/>
            <person name="Zhou T."/>
        </authorList>
    </citation>
    <scope>NUCLEOTIDE SEQUENCE [LARGE SCALE GENOMIC DNA]</scope>
    <source>
        <strain evidence="2 3">E84</strain>
    </source>
</reference>
<sequence>MSGWPFCFGEQHFLINVTATDERVTMAEIINLKNARKQKARAEKDVQAAQNRVLFGRTKAEKQLQAAEKARDEKAIDGHKRED</sequence>
<protein>
    <submittedName>
        <fullName evidence="2">Uncharacterized protein</fullName>
    </submittedName>
</protein>
<dbReference type="PATRIC" id="fig|1293439.3.peg.197"/>
<dbReference type="Proteomes" id="UP000033411">
    <property type="component" value="Unassembled WGS sequence"/>
</dbReference>